<keyword evidence="3" id="KW-1185">Reference proteome</keyword>
<evidence type="ECO:0008006" key="4">
    <source>
        <dbReference type="Google" id="ProtNLM"/>
    </source>
</evidence>
<dbReference type="EMBL" id="JABSNO010000002">
    <property type="protein sequence ID" value="NRS91272.1"/>
    <property type="molecule type" value="Genomic_DNA"/>
</dbReference>
<dbReference type="RefSeq" id="WP_173777907.1">
    <property type="nucleotide sequence ID" value="NZ_JABSNO010000002.1"/>
</dbReference>
<keyword evidence="1" id="KW-0732">Signal</keyword>
<proteinExistence type="predicted"/>
<sequence length="803" mass="90419">MLKNLSLLLFLFSTIFCNSFAQNSPEEAISKFSEEYPQEKIHLLLNKKSFIAGESIFFKGMIVDGFKPSLISTSLFVELYDKNKKLISRKTVPILLGEALGNIQIAADMKEDVYFLRAYTTWSTNFNENFQWIKAIPIYNEKSAEKLEINKNSEWNVSIQPESGRFLNGINTKVSVRMKSKGILPSTWSGFVVEENNLNLKLAEFKSLDENVATFNITPEIGKKYKLIVQDINGNKKDFDFPITFGSGIQLKVKSETGTITLTPQFHKLEKPSAYYKIVGQINNRLVYIAKLSTLSSGSTYKIPTESLVNGILQLVILNDKNEVLAERLCFVDGEKLNIGKIDIASSGLKTGAKSLNSINIPTKSDFANFTALVADNFAESTEDENSLLSTIFLTGDIGSEISNPAQYFTSSRNLDALDALLISEKWERFNWRDILIGNFPKIMNKPNSYITYTGKASMDGTPVKNTTMNLVFSTKGSGTEFFQSKTDENGIFVLDNLIFEEPFEITYSIDGVVKSKDQNVTVYFQSKVNPAVMRSALPKNSYLLSEKSIDEAPSPEVKRAMQEITFNKNFKEKIALIEEVKIKFSQRDKTDNLNKKLSSPNFKGINETVFDFVNDYKSSQRDILSWLEGRVSGLKITQGSTVSKTGTIRGENFEIFVNENPQDISFVSTLNLSDVAMIKVIKPPFRGRSNSVISIYLKEGINNVGQKGGFPVGMPGLGSKTITGYDKNDPYPFIDYEKTPEQKSISDNRITLYWNPYVQSSTYESGSIKFYNNDVAKSYNITIFGYDYDLEKYVYFHEVVTP</sequence>
<evidence type="ECO:0000313" key="2">
    <source>
        <dbReference type="EMBL" id="NRS91272.1"/>
    </source>
</evidence>
<dbReference type="Proteomes" id="UP000610746">
    <property type="component" value="Unassembled WGS sequence"/>
</dbReference>
<feature type="chain" id="PRO_5035325759" description="MG2 domain-containing protein" evidence="1">
    <location>
        <begin position="22"/>
        <end position="803"/>
    </location>
</feature>
<evidence type="ECO:0000313" key="3">
    <source>
        <dbReference type="Proteomes" id="UP000610746"/>
    </source>
</evidence>
<gene>
    <name evidence="2" type="ORF">HNQ03_000338</name>
</gene>
<protein>
    <recommendedName>
        <fullName evidence="4">MG2 domain-containing protein</fullName>
    </recommendedName>
</protein>
<accession>A0A8J8G794</accession>
<evidence type="ECO:0000256" key="1">
    <source>
        <dbReference type="SAM" id="SignalP"/>
    </source>
</evidence>
<name>A0A8J8G794_9FLAO</name>
<reference evidence="2" key="1">
    <citation type="submission" date="2020-05" db="EMBL/GenBank/DDBJ databases">
        <title>Genomic Encyclopedia of Type Strains, Phase IV (KMG-V): Genome sequencing to study the core and pangenomes of soil and plant-associated prokaryotes.</title>
        <authorList>
            <person name="Whitman W."/>
        </authorList>
    </citation>
    <scope>NUCLEOTIDE SEQUENCE</scope>
    <source>
        <strain evidence="2">16F</strain>
    </source>
</reference>
<dbReference type="AlphaFoldDB" id="A0A8J8G794"/>
<organism evidence="2 3">
    <name type="scientific">Frigoriflavimonas asaccharolytica</name>
    <dbReference type="NCBI Taxonomy" id="2735899"/>
    <lineage>
        <taxon>Bacteria</taxon>
        <taxon>Pseudomonadati</taxon>
        <taxon>Bacteroidota</taxon>
        <taxon>Flavobacteriia</taxon>
        <taxon>Flavobacteriales</taxon>
        <taxon>Weeksellaceae</taxon>
        <taxon>Frigoriflavimonas</taxon>
    </lineage>
</organism>
<feature type="signal peptide" evidence="1">
    <location>
        <begin position="1"/>
        <end position="21"/>
    </location>
</feature>
<comment type="caution">
    <text evidence="2">The sequence shown here is derived from an EMBL/GenBank/DDBJ whole genome shotgun (WGS) entry which is preliminary data.</text>
</comment>